<evidence type="ECO:0000313" key="2">
    <source>
        <dbReference type="Proteomes" id="UP001239083"/>
    </source>
</evidence>
<dbReference type="EMBL" id="JAUSYY010000001">
    <property type="protein sequence ID" value="MDQ0893494.1"/>
    <property type="molecule type" value="Genomic_DNA"/>
</dbReference>
<organism evidence="1 2">
    <name type="scientific">Agromyces ramosus</name>
    <dbReference type="NCBI Taxonomy" id="33879"/>
    <lineage>
        <taxon>Bacteria</taxon>
        <taxon>Bacillati</taxon>
        <taxon>Actinomycetota</taxon>
        <taxon>Actinomycetes</taxon>
        <taxon>Micrococcales</taxon>
        <taxon>Microbacteriaceae</taxon>
        <taxon>Agromyces</taxon>
    </lineage>
</organism>
<comment type="caution">
    <text evidence="1">The sequence shown here is derived from an EMBL/GenBank/DDBJ whole genome shotgun (WGS) entry which is preliminary data.</text>
</comment>
<dbReference type="RefSeq" id="WP_307039958.1">
    <property type="nucleotide sequence ID" value="NZ_JAUSYY010000001.1"/>
</dbReference>
<name>A0ABU0R5Y7_9MICO</name>
<reference evidence="1 2" key="1">
    <citation type="submission" date="2023-07" db="EMBL/GenBank/DDBJ databases">
        <title>Comparative genomics of wheat-associated soil bacteria to identify genetic determinants of phenazine resistance.</title>
        <authorList>
            <person name="Mouncey N."/>
        </authorList>
    </citation>
    <scope>NUCLEOTIDE SEQUENCE [LARGE SCALE GENOMIC DNA]</scope>
    <source>
        <strain evidence="1 2">V3I3</strain>
    </source>
</reference>
<keyword evidence="2" id="KW-1185">Reference proteome</keyword>
<evidence type="ECO:0008006" key="3">
    <source>
        <dbReference type="Google" id="ProtNLM"/>
    </source>
</evidence>
<dbReference type="Proteomes" id="UP001239083">
    <property type="component" value="Unassembled WGS sequence"/>
</dbReference>
<gene>
    <name evidence="1" type="ORF">QFZ26_001049</name>
</gene>
<accession>A0ABU0R5Y7</accession>
<protein>
    <recommendedName>
        <fullName evidence="3">Rod shape-determining protein MreD</fullName>
    </recommendedName>
</protein>
<proteinExistence type="predicted"/>
<evidence type="ECO:0000313" key="1">
    <source>
        <dbReference type="EMBL" id="MDQ0893494.1"/>
    </source>
</evidence>
<sequence length="52" mass="5453">MRVVTVAAAFLFGLLIDRIGGESSINLLAPPVFALVVWNLLVTSGCSCARSC</sequence>